<reference evidence="1" key="1">
    <citation type="submission" date="2023-08" db="EMBL/GenBank/DDBJ databases">
        <title>Black Yeasts Isolated from many extreme environments.</title>
        <authorList>
            <person name="Coleine C."/>
            <person name="Stajich J.E."/>
            <person name="Selbmann L."/>
        </authorList>
    </citation>
    <scope>NUCLEOTIDE SEQUENCE</scope>
    <source>
        <strain evidence="1">CCFEE 5810</strain>
    </source>
</reference>
<protein>
    <submittedName>
        <fullName evidence="1">Uncharacterized protein</fullName>
    </submittedName>
</protein>
<proteinExistence type="predicted"/>
<organism evidence="1 2">
    <name type="scientific">Elasticomyces elasticus</name>
    <dbReference type="NCBI Taxonomy" id="574655"/>
    <lineage>
        <taxon>Eukaryota</taxon>
        <taxon>Fungi</taxon>
        <taxon>Dikarya</taxon>
        <taxon>Ascomycota</taxon>
        <taxon>Pezizomycotina</taxon>
        <taxon>Dothideomycetes</taxon>
        <taxon>Dothideomycetidae</taxon>
        <taxon>Mycosphaerellales</taxon>
        <taxon>Teratosphaeriaceae</taxon>
        <taxon>Elasticomyces</taxon>
    </lineage>
</organism>
<evidence type="ECO:0000313" key="1">
    <source>
        <dbReference type="EMBL" id="KAK5698703.1"/>
    </source>
</evidence>
<dbReference type="AlphaFoldDB" id="A0AAN7W679"/>
<evidence type="ECO:0000313" key="2">
    <source>
        <dbReference type="Proteomes" id="UP001310594"/>
    </source>
</evidence>
<dbReference type="InterPro" id="IPR053157">
    <property type="entry name" value="Sterol_Uptake_Regulator"/>
</dbReference>
<dbReference type="EMBL" id="JAVRQU010000009">
    <property type="protein sequence ID" value="KAK5698703.1"/>
    <property type="molecule type" value="Genomic_DNA"/>
</dbReference>
<accession>A0AAN7W679</accession>
<name>A0AAN7W679_9PEZI</name>
<dbReference type="PANTHER" id="PTHR47784:SF9">
    <property type="entry name" value="ZN(II)2CYS6 TRANSCRIPTION FACTOR (EUROFUNG)"/>
    <property type="match status" value="1"/>
</dbReference>
<dbReference type="GO" id="GO:0001228">
    <property type="term" value="F:DNA-binding transcription activator activity, RNA polymerase II-specific"/>
    <property type="evidence" value="ECO:0007669"/>
    <property type="project" value="TreeGrafter"/>
</dbReference>
<sequence>MVQKVMSSYVAKMAWDQSYLMHVVLAVASNHQRRLLPNKYVSRNKRETSFVEATHWQTGLELYQAALKKATETPTSHGDALISTTFLIVIYVFALSEANSPHSYAMDYDEAISHAQAPMIAGSGIQALQSALGVLESSMVWKSVLFSADDSQGTFTSKARGGHGVPPGLVELCDIRPDSTSDTNVYHAILRHLSPLFRLGPGPANFVKLIAFGGRTARYFRPLLDKRDEKALLLLSYWLALLQQVDQWWLLERARSEYLAITKYLAAHGSAQIVALLHHPDFTG</sequence>
<comment type="caution">
    <text evidence="1">The sequence shown here is derived from an EMBL/GenBank/DDBJ whole genome shotgun (WGS) entry which is preliminary data.</text>
</comment>
<dbReference type="PANTHER" id="PTHR47784">
    <property type="entry name" value="STEROL UPTAKE CONTROL PROTEIN 2"/>
    <property type="match status" value="1"/>
</dbReference>
<gene>
    <name evidence="1" type="ORF">LTR97_006351</name>
</gene>
<dbReference type="Proteomes" id="UP001310594">
    <property type="component" value="Unassembled WGS sequence"/>
</dbReference>